<name>A0A1L7WL41_9HELO</name>
<dbReference type="CDD" id="cd20071">
    <property type="entry name" value="SET_SMYD"/>
    <property type="match status" value="1"/>
</dbReference>
<dbReference type="SMART" id="SM00317">
    <property type="entry name" value="SET"/>
    <property type="match status" value="1"/>
</dbReference>
<dbReference type="SUPFAM" id="SSF82199">
    <property type="entry name" value="SET domain"/>
    <property type="match status" value="1"/>
</dbReference>
<dbReference type="InterPro" id="IPR001214">
    <property type="entry name" value="SET_dom"/>
</dbReference>
<dbReference type="Pfam" id="PF00856">
    <property type="entry name" value="SET"/>
    <property type="match status" value="1"/>
</dbReference>
<evidence type="ECO:0000256" key="1">
    <source>
        <dbReference type="SAM" id="MobiDB-lite"/>
    </source>
</evidence>
<dbReference type="AlphaFoldDB" id="A0A1L7WL41"/>
<dbReference type="Gene3D" id="2.170.270.10">
    <property type="entry name" value="SET domain"/>
    <property type="match status" value="1"/>
</dbReference>
<keyword evidence="4" id="KW-1185">Reference proteome</keyword>
<reference evidence="3 4" key="1">
    <citation type="submission" date="2016-03" db="EMBL/GenBank/DDBJ databases">
        <authorList>
            <person name="Ploux O."/>
        </authorList>
    </citation>
    <scope>NUCLEOTIDE SEQUENCE [LARGE SCALE GENOMIC DNA]</scope>
    <source>
        <strain evidence="3 4">UAMH 11012</strain>
    </source>
</reference>
<accession>A0A1L7WL41</accession>
<dbReference type="PANTHER" id="PTHR47332:SF4">
    <property type="entry name" value="SET DOMAIN-CONTAINING PROTEIN 5"/>
    <property type="match status" value="1"/>
</dbReference>
<dbReference type="STRING" id="576137.A0A1L7WL41"/>
<feature type="domain" description="SET" evidence="2">
    <location>
        <begin position="47"/>
        <end position="196"/>
    </location>
</feature>
<feature type="region of interest" description="Disordered" evidence="1">
    <location>
        <begin position="1"/>
        <end position="21"/>
    </location>
</feature>
<evidence type="ECO:0000259" key="2">
    <source>
        <dbReference type="PROSITE" id="PS50280"/>
    </source>
</evidence>
<organism evidence="3 4">
    <name type="scientific">Phialocephala subalpina</name>
    <dbReference type="NCBI Taxonomy" id="576137"/>
    <lineage>
        <taxon>Eukaryota</taxon>
        <taxon>Fungi</taxon>
        <taxon>Dikarya</taxon>
        <taxon>Ascomycota</taxon>
        <taxon>Pezizomycotina</taxon>
        <taxon>Leotiomycetes</taxon>
        <taxon>Helotiales</taxon>
        <taxon>Mollisiaceae</taxon>
        <taxon>Phialocephala</taxon>
        <taxon>Phialocephala fortinii species complex</taxon>
    </lineage>
</organism>
<dbReference type="InterPro" id="IPR053185">
    <property type="entry name" value="SET_domain_protein"/>
</dbReference>
<evidence type="ECO:0000313" key="4">
    <source>
        <dbReference type="Proteomes" id="UP000184330"/>
    </source>
</evidence>
<proteinExistence type="predicted"/>
<gene>
    <name evidence="3" type="ORF">PAC_03371</name>
</gene>
<sequence length="362" mass="40487">MTTSKDSERNRRKKELAKQRKVEEQELASKLNTQIVADFSKVTMSAPIFEVKSASGKKLGVFALRLIKSGTDILREDAILKGCTHWLCKEALFMVLPEHKKKSFLALHSNGCACGEEPCLETPARKIFETNSYDVCHDDTLKRGVEDIAPAIYLTASRINHSCTPNTACGFTEEDHIIFRAKRDISAGEEITANYSGVYGSTSFRREFLLSNCKFHCLCTACVGNLTTPKEQLRIKANDVKVTTSSIKILGKSTPEEIAKVHEVAEWSNTMLSYWEKSQKGLVQRLQLQTLTGATEEELMDTVAQMLQFYKELLAEENKYGVSQEAIENHIRVQQPAFEKHFEDHIDTLNAGIAAIIADSGS</sequence>
<dbReference type="EMBL" id="FJOG01000003">
    <property type="protein sequence ID" value="CZR53492.1"/>
    <property type="molecule type" value="Genomic_DNA"/>
</dbReference>
<protein>
    <recommendedName>
        <fullName evidence="2">SET domain-containing protein</fullName>
    </recommendedName>
</protein>
<dbReference type="Proteomes" id="UP000184330">
    <property type="component" value="Unassembled WGS sequence"/>
</dbReference>
<evidence type="ECO:0000313" key="3">
    <source>
        <dbReference type="EMBL" id="CZR53492.1"/>
    </source>
</evidence>
<dbReference type="OrthoDB" id="265717at2759"/>
<dbReference type="PANTHER" id="PTHR47332">
    <property type="entry name" value="SET DOMAIN-CONTAINING PROTEIN 5"/>
    <property type="match status" value="1"/>
</dbReference>
<dbReference type="InterPro" id="IPR046341">
    <property type="entry name" value="SET_dom_sf"/>
</dbReference>
<dbReference type="PROSITE" id="PS50280">
    <property type="entry name" value="SET"/>
    <property type="match status" value="1"/>
</dbReference>